<dbReference type="AlphaFoldDB" id="L7VWH6"/>
<proteinExistence type="predicted"/>
<evidence type="ECO:0000313" key="1">
    <source>
        <dbReference type="EMBL" id="AGC71388.1"/>
    </source>
</evidence>
<accession>L7VWH6</accession>
<name>L7VWH6_9BACT</name>
<organism evidence="1">
    <name type="scientific">uncultured bacterium A1Q1_fos_1815</name>
    <dbReference type="NCBI Taxonomy" id="1256553"/>
    <lineage>
        <taxon>Bacteria</taxon>
        <taxon>environmental samples</taxon>
    </lineage>
</organism>
<sequence>MKGMHAIDEVFIAHDSLDATQSLVDRLLGWVDRRYSDPRLLWLARKSVRHFRERRTLPRHSQLGLWMQLVRAG</sequence>
<reference evidence="1" key="1">
    <citation type="submission" date="2012-09" db="EMBL/GenBank/DDBJ databases">
        <title>Metagenomic Characterization of a Microbial Community in Wastewater Detects High Levels of Antibiotic Resistance.</title>
        <authorList>
            <person name="Abrams M."/>
            <person name="Caldwell A."/>
            <person name="Vandaei E."/>
            <person name="Lee W."/>
            <person name="Perrott J."/>
            <person name="Khan S.Y."/>
            <person name="Ta J."/>
            <person name="Romero D."/>
            <person name="Nguyen V."/>
            <person name="Pourmand N."/>
            <person name="Ouverney C.C."/>
        </authorList>
    </citation>
    <scope>NUCLEOTIDE SEQUENCE</scope>
</reference>
<dbReference type="EMBL" id="JX649870">
    <property type="protein sequence ID" value="AGC71388.1"/>
    <property type="molecule type" value="Genomic_DNA"/>
</dbReference>
<protein>
    <submittedName>
        <fullName evidence="1">Uncharacterized protein</fullName>
    </submittedName>
</protein>